<dbReference type="Pfam" id="PF06271">
    <property type="entry name" value="RDD"/>
    <property type="match status" value="1"/>
</dbReference>
<keyword evidence="8" id="KW-1185">Reference proteome</keyword>
<feature type="domain" description="RDD" evidence="6">
    <location>
        <begin position="5"/>
        <end position="167"/>
    </location>
</feature>
<evidence type="ECO:0000256" key="2">
    <source>
        <dbReference type="ARBA" id="ARBA00022692"/>
    </source>
</evidence>
<evidence type="ECO:0000259" key="6">
    <source>
        <dbReference type="Pfam" id="PF06271"/>
    </source>
</evidence>
<evidence type="ECO:0000313" key="8">
    <source>
        <dbReference type="Proteomes" id="UP001501257"/>
    </source>
</evidence>
<evidence type="ECO:0000256" key="3">
    <source>
        <dbReference type="ARBA" id="ARBA00022989"/>
    </source>
</evidence>
<keyword evidence="2 5" id="KW-0812">Transmembrane</keyword>
<reference evidence="8" key="1">
    <citation type="journal article" date="2019" name="Int. J. Syst. Evol. Microbiol.">
        <title>The Global Catalogue of Microorganisms (GCM) 10K type strain sequencing project: providing services to taxonomists for standard genome sequencing and annotation.</title>
        <authorList>
            <consortium name="The Broad Institute Genomics Platform"/>
            <consortium name="The Broad Institute Genome Sequencing Center for Infectious Disease"/>
            <person name="Wu L."/>
            <person name="Ma J."/>
        </authorList>
    </citation>
    <scope>NUCLEOTIDE SEQUENCE [LARGE SCALE GENOMIC DNA]</scope>
    <source>
        <strain evidence="8">JCM 18952</strain>
    </source>
</reference>
<dbReference type="Proteomes" id="UP001501257">
    <property type="component" value="Unassembled WGS sequence"/>
</dbReference>
<sequence>MRKRTKRFAALGLDYLVIMGWLAVLGVCSTVVFLVRGELPDTLGMLAPLGSGVLYFFLLVFAVGVYLFKTESGEYHATWGKRKMGLEVRSTDGRTPNKMQILLRTIVKLVPWEFAHIFVWQMMYVFYREGWEAMPPVWVFVGLNPATAAALVYIVRVLVTGRGPHDMAGRTMVRLRVKPAA</sequence>
<feature type="transmembrane region" description="Helical" evidence="5">
    <location>
        <begin position="47"/>
        <end position="68"/>
    </location>
</feature>
<organism evidence="7 8">
    <name type="scientific">Paeniglutamicibacter antarcticus</name>
    <dbReference type="NCBI Taxonomy" id="494023"/>
    <lineage>
        <taxon>Bacteria</taxon>
        <taxon>Bacillati</taxon>
        <taxon>Actinomycetota</taxon>
        <taxon>Actinomycetes</taxon>
        <taxon>Micrococcales</taxon>
        <taxon>Micrococcaceae</taxon>
        <taxon>Paeniglutamicibacter</taxon>
    </lineage>
</organism>
<feature type="transmembrane region" description="Helical" evidence="5">
    <location>
        <begin position="12"/>
        <end position="35"/>
    </location>
</feature>
<evidence type="ECO:0000256" key="4">
    <source>
        <dbReference type="ARBA" id="ARBA00023136"/>
    </source>
</evidence>
<dbReference type="RefSeq" id="WP_210101960.1">
    <property type="nucleotide sequence ID" value="NZ_BAABLK010000002.1"/>
</dbReference>
<keyword evidence="3 5" id="KW-1133">Transmembrane helix</keyword>
<comment type="caution">
    <text evidence="7">The sequence shown here is derived from an EMBL/GenBank/DDBJ whole genome shotgun (WGS) entry which is preliminary data.</text>
</comment>
<evidence type="ECO:0000256" key="5">
    <source>
        <dbReference type="SAM" id="Phobius"/>
    </source>
</evidence>
<dbReference type="EMBL" id="BAABLK010000002">
    <property type="protein sequence ID" value="GAA5225487.1"/>
    <property type="molecule type" value="Genomic_DNA"/>
</dbReference>
<evidence type="ECO:0000313" key="7">
    <source>
        <dbReference type="EMBL" id="GAA5225487.1"/>
    </source>
</evidence>
<feature type="transmembrane region" description="Helical" evidence="5">
    <location>
        <begin position="106"/>
        <end position="126"/>
    </location>
</feature>
<keyword evidence="4 5" id="KW-0472">Membrane</keyword>
<gene>
    <name evidence="7" type="ORF">GCM10025778_00170</name>
</gene>
<proteinExistence type="predicted"/>
<name>A0ABP9TI61_9MICC</name>
<protein>
    <recommendedName>
        <fullName evidence="6">RDD domain-containing protein</fullName>
    </recommendedName>
</protein>
<comment type="subcellular location">
    <subcellularLocation>
        <location evidence="1">Membrane</location>
        <topology evidence="1">Multi-pass membrane protein</topology>
    </subcellularLocation>
</comment>
<evidence type="ECO:0000256" key="1">
    <source>
        <dbReference type="ARBA" id="ARBA00004141"/>
    </source>
</evidence>
<feature type="transmembrane region" description="Helical" evidence="5">
    <location>
        <begin position="138"/>
        <end position="159"/>
    </location>
</feature>
<accession>A0ABP9TI61</accession>
<dbReference type="InterPro" id="IPR010432">
    <property type="entry name" value="RDD"/>
</dbReference>